<name>A0A1J7JLE6_9PEZI</name>
<dbReference type="STRING" id="1408157.A0A1J7JLE6"/>
<dbReference type="PANTHER" id="PTHR33840:SF1">
    <property type="entry name" value="TLE1 PHOSPHOLIPASE DOMAIN-CONTAINING PROTEIN"/>
    <property type="match status" value="1"/>
</dbReference>
<dbReference type="SUPFAM" id="SSF53474">
    <property type="entry name" value="alpha/beta-Hydrolases"/>
    <property type="match status" value="1"/>
</dbReference>
<gene>
    <name evidence="2" type="ORF">CONLIGDRAFT_592127</name>
</gene>
<dbReference type="AlphaFoldDB" id="A0A1J7JLE6"/>
<dbReference type="Proteomes" id="UP000182658">
    <property type="component" value="Unassembled WGS sequence"/>
</dbReference>
<evidence type="ECO:0000313" key="2">
    <source>
        <dbReference type="EMBL" id="OIW34209.1"/>
    </source>
</evidence>
<sequence>MADLQNPNMQRSHGRPKRLIMCCDGTWMDQLGKTGNEPASNVTRLSRVLRRTCSDGTPQIISYFAGVGTANALDKFTGGTFGMGLDRDIREVYNFICANHVDGDSIVLVGFSRGAFTARSAADMVASLGLLTPDGLDHFYAIFEDYENMGDRHRPADEFLVPALPEYGGQEGREKIVWEKRRMQLYKMGLKSLGYTRDTYRDATTEITIKALGVWDTVGALGIPPAPVVGVRGSADQWRFTNTQVSDKVENAFQALALDEPRYAFRPALWERGDGNERTNLRQVWFPGSHSNVGGGWPDQQVASISLAWMCDQLATVGVEFSHKRLTATFAAGLRYSAAHPFPAVSVPFSPSQLLSFFRPHPTAPLAWGRPEVYHPPPTTPPILRDEHPCDGTDRHRHPDGSTTELWKTARPWGLGQICTPTSAVQLLAGTTVRRPGLGLRVDPDTNEALEGEPLLATGERVHSCVRVRLACAGLGLDDGGVWGCEALLRGDTDHGGVGPLWRLERGKPSELGIRGAVEERLRSGEPSELGLEGGEYPASQLYPVTAEDGMWRWVYVGRVEGEGDERVPQEMVLPEEPMVGYWERYLLALTVGQPDVWRFSEEAAVLGAVP</sequence>
<protein>
    <recommendedName>
        <fullName evidence="1">T6SS Phospholipase effector Tle1-like catalytic domain-containing protein</fullName>
    </recommendedName>
</protein>
<reference evidence="2 3" key="1">
    <citation type="submission" date="2016-10" db="EMBL/GenBank/DDBJ databases">
        <title>Draft genome sequence of Coniochaeta ligniaria NRRL30616, a lignocellulolytic fungus for bioabatement of inhibitors in plant biomass hydrolysates.</title>
        <authorList>
            <consortium name="DOE Joint Genome Institute"/>
            <person name="Jimenez D.J."/>
            <person name="Hector R.E."/>
            <person name="Riley R."/>
            <person name="Sun H."/>
            <person name="Grigoriev I.V."/>
            <person name="Van Elsas J.D."/>
            <person name="Nichols N.N."/>
        </authorList>
    </citation>
    <scope>NUCLEOTIDE SEQUENCE [LARGE SCALE GENOMIC DNA]</scope>
    <source>
        <strain evidence="2 3">NRRL 30616</strain>
    </source>
</reference>
<dbReference type="Pfam" id="PF09994">
    <property type="entry name" value="T6SS_Tle1-like_cat"/>
    <property type="match status" value="1"/>
</dbReference>
<dbReference type="InParanoid" id="A0A1J7JLE6"/>
<organism evidence="2 3">
    <name type="scientific">Coniochaeta ligniaria NRRL 30616</name>
    <dbReference type="NCBI Taxonomy" id="1408157"/>
    <lineage>
        <taxon>Eukaryota</taxon>
        <taxon>Fungi</taxon>
        <taxon>Dikarya</taxon>
        <taxon>Ascomycota</taxon>
        <taxon>Pezizomycotina</taxon>
        <taxon>Sordariomycetes</taxon>
        <taxon>Sordariomycetidae</taxon>
        <taxon>Coniochaetales</taxon>
        <taxon>Coniochaetaceae</taxon>
        <taxon>Coniochaeta</taxon>
    </lineage>
</organism>
<dbReference type="PANTHER" id="PTHR33840">
    <property type="match status" value="1"/>
</dbReference>
<proteinExistence type="predicted"/>
<keyword evidence="3" id="KW-1185">Reference proteome</keyword>
<evidence type="ECO:0000313" key="3">
    <source>
        <dbReference type="Proteomes" id="UP000182658"/>
    </source>
</evidence>
<dbReference type="InterPro" id="IPR018712">
    <property type="entry name" value="Tle1-like_cat"/>
</dbReference>
<accession>A0A1J7JLE6</accession>
<dbReference type="InterPro" id="IPR029058">
    <property type="entry name" value="AB_hydrolase_fold"/>
</dbReference>
<dbReference type="OrthoDB" id="3057168at2759"/>
<evidence type="ECO:0000259" key="1">
    <source>
        <dbReference type="Pfam" id="PF09994"/>
    </source>
</evidence>
<dbReference type="EMBL" id="KV875094">
    <property type="protein sequence ID" value="OIW34209.1"/>
    <property type="molecule type" value="Genomic_DNA"/>
</dbReference>
<feature type="domain" description="T6SS Phospholipase effector Tle1-like catalytic" evidence="1">
    <location>
        <begin position="17"/>
        <end position="313"/>
    </location>
</feature>